<evidence type="ECO:0000313" key="3">
    <source>
        <dbReference type="Proteomes" id="UP000325576"/>
    </source>
</evidence>
<feature type="region of interest" description="Disordered" evidence="1">
    <location>
        <begin position="26"/>
        <end position="88"/>
    </location>
</feature>
<name>A0A0C2VKK1_RHOER</name>
<sequence length="88" mass="9421">MPDLAGADDKLEPSGAVGIVAITRGTIASPFTPTAREHRQPTNRSSSAAARSRRQDTSFVKPDPFCGPTMRFDIRHSTSTVHQDTAAV</sequence>
<dbReference type="EMBL" id="MRBO01000588">
    <property type="protein sequence ID" value="KAB2583212.1"/>
    <property type="molecule type" value="Genomic_DNA"/>
</dbReference>
<dbReference type="AlphaFoldDB" id="A0A0C2VKK1"/>
<feature type="compositionally biased region" description="Polar residues" evidence="1">
    <location>
        <begin position="77"/>
        <end position="88"/>
    </location>
</feature>
<accession>A0A0C2VKK1</accession>
<reference evidence="2 3" key="1">
    <citation type="journal article" date="2017" name="Poromechanics V (2013)">
        <title>Genomic Characterization of the Arsenic-Tolerant Actinobacterium, &lt;i&gt;Rhodococcus erythropolis&lt;/i&gt; S43.</title>
        <authorList>
            <person name="Retamal-Morales G."/>
            <person name="Mehnert M."/>
            <person name="Schwabe R."/>
            <person name="Tischler D."/>
            <person name="Schloemann M."/>
            <person name="Levican G.J."/>
        </authorList>
    </citation>
    <scope>NUCLEOTIDE SEQUENCE [LARGE SCALE GENOMIC DNA]</scope>
    <source>
        <strain evidence="2 3">S43</strain>
    </source>
</reference>
<evidence type="ECO:0000313" key="2">
    <source>
        <dbReference type="EMBL" id="KAB2583212.1"/>
    </source>
</evidence>
<dbReference type="Proteomes" id="UP000325576">
    <property type="component" value="Unassembled WGS sequence"/>
</dbReference>
<organism evidence="2 3">
    <name type="scientific">Rhodococcus erythropolis</name>
    <name type="common">Arthrobacter picolinophilus</name>
    <dbReference type="NCBI Taxonomy" id="1833"/>
    <lineage>
        <taxon>Bacteria</taxon>
        <taxon>Bacillati</taxon>
        <taxon>Actinomycetota</taxon>
        <taxon>Actinomycetes</taxon>
        <taxon>Mycobacteriales</taxon>
        <taxon>Nocardiaceae</taxon>
        <taxon>Rhodococcus</taxon>
        <taxon>Rhodococcus erythropolis group</taxon>
    </lineage>
</organism>
<proteinExistence type="predicted"/>
<evidence type="ECO:0000256" key="1">
    <source>
        <dbReference type="SAM" id="MobiDB-lite"/>
    </source>
</evidence>
<comment type="caution">
    <text evidence="2">The sequence shown here is derived from an EMBL/GenBank/DDBJ whole genome shotgun (WGS) entry which is preliminary data.</text>
</comment>
<protein>
    <submittedName>
        <fullName evidence="2">Uncharacterized protein</fullName>
    </submittedName>
</protein>
<gene>
    <name evidence="2" type="ORF">BS297_21760</name>
</gene>